<dbReference type="InterPro" id="IPR037151">
    <property type="entry name" value="AlkB-like_sf"/>
</dbReference>
<proteinExistence type="predicted"/>
<name>A0A6C0HF51_9ZZZZ</name>
<accession>A0A6C0HF51</accession>
<dbReference type="Gene3D" id="2.60.120.590">
    <property type="entry name" value="Alpha-ketoglutarate-dependent dioxygenase AlkB-like"/>
    <property type="match status" value="1"/>
</dbReference>
<protein>
    <submittedName>
        <fullName evidence="1">Uncharacterized protein</fullName>
    </submittedName>
</protein>
<dbReference type="AlphaFoldDB" id="A0A6C0HF51"/>
<organism evidence="1">
    <name type="scientific">viral metagenome</name>
    <dbReference type="NCBI Taxonomy" id="1070528"/>
    <lineage>
        <taxon>unclassified sequences</taxon>
        <taxon>metagenomes</taxon>
        <taxon>organismal metagenomes</taxon>
    </lineage>
</organism>
<dbReference type="EMBL" id="MN739934">
    <property type="protein sequence ID" value="QHT78633.1"/>
    <property type="molecule type" value="Genomic_DNA"/>
</dbReference>
<sequence length="185" mass="21927">MSVEVHPYREVCGNIITYNNINYDLNEIPEVFQLRFDVIDEDTEKHLIKLMDSKSPEDKQRLRSASFCIGNLFSEQVNKEKYFNDYEYGILNPGEGMKFINEDKRYYKQDGITSVINMGSDILFTLKNSITNKMYQIWLPRRSVFVITDPQFIWQRGIANRLNDGYQGKTYDRKKRYSIVFKGKK</sequence>
<evidence type="ECO:0000313" key="1">
    <source>
        <dbReference type="EMBL" id="QHT78633.1"/>
    </source>
</evidence>
<reference evidence="1" key="1">
    <citation type="journal article" date="2020" name="Nature">
        <title>Giant virus diversity and host interactions through global metagenomics.</title>
        <authorList>
            <person name="Schulz F."/>
            <person name="Roux S."/>
            <person name="Paez-Espino D."/>
            <person name="Jungbluth S."/>
            <person name="Walsh D.A."/>
            <person name="Denef V.J."/>
            <person name="McMahon K.D."/>
            <person name="Konstantinidis K.T."/>
            <person name="Eloe-Fadrosh E.A."/>
            <person name="Kyrpides N.C."/>
            <person name="Woyke T."/>
        </authorList>
    </citation>
    <scope>NUCLEOTIDE SEQUENCE</scope>
    <source>
        <strain evidence="1">GVMAG-M-3300023179-92</strain>
    </source>
</reference>